<dbReference type="PANTHER" id="PTHR33751">
    <property type="entry name" value="CBB3-TYPE CYTOCHROME C OXIDASE SUBUNIT FIXP"/>
    <property type="match status" value="1"/>
</dbReference>
<protein>
    <submittedName>
        <fullName evidence="8">Cytochrome C</fullName>
    </submittedName>
</protein>
<dbReference type="InterPro" id="IPR036909">
    <property type="entry name" value="Cyt_c-like_dom_sf"/>
</dbReference>
<dbReference type="Gene3D" id="1.10.760.10">
    <property type="entry name" value="Cytochrome c-like domain"/>
    <property type="match status" value="2"/>
</dbReference>
<evidence type="ECO:0000256" key="5">
    <source>
        <dbReference type="ARBA" id="ARBA00023004"/>
    </source>
</evidence>
<reference evidence="9" key="1">
    <citation type="submission" date="2017-06" db="EMBL/GenBank/DDBJ databases">
        <authorList>
            <person name="LiPuma J."/>
            <person name="Spilker T."/>
        </authorList>
    </citation>
    <scope>NUCLEOTIDE SEQUENCE [LARGE SCALE GENOMIC DNA]</scope>
    <source>
        <strain evidence="9">AU17325</strain>
    </source>
</reference>
<evidence type="ECO:0000313" key="8">
    <source>
        <dbReference type="EMBL" id="OXI33542.1"/>
    </source>
</evidence>
<dbReference type="RefSeq" id="WP_089454162.1">
    <property type="nucleotide sequence ID" value="NZ_NKFA01000032.1"/>
</dbReference>
<evidence type="ECO:0000259" key="7">
    <source>
        <dbReference type="PROSITE" id="PS51007"/>
    </source>
</evidence>
<evidence type="ECO:0000256" key="4">
    <source>
        <dbReference type="ARBA" id="ARBA00022982"/>
    </source>
</evidence>
<feature type="domain" description="Cytochrome c" evidence="7">
    <location>
        <begin position="133"/>
        <end position="214"/>
    </location>
</feature>
<keyword evidence="1" id="KW-0813">Transport</keyword>
<dbReference type="InterPro" id="IPR050597">
    <property type="entry name" value="Cytochrome_c_Oxidase_Subunit"/>
</dbReference>
<dbReference type="EMBL" id="NKFA01000032">
    <property type="protein sequence ID" value="OXI33542.1"/>
    <property type="molecule type" value="Genomic_DNA"/>
</dbReference>
<evidence type="ECO:0000256" key="2">
    <source>
        <dbReference type="ARBA" id="ARBA00022617"/>
    </source>
</evidence>
<accession>A0A228HUG2</accession>
<evidence type="ECO:0000256" key="6">
    <source>
        <dbReference type="PROSITE-ProRule" id="PRU00433"/>
    </source>
</evidence>
<gene>
    <name evidence="8" type="ORF">CFB84_38065</name>
</gene>
<dbReference type="InterPro" id="IPR009056">
    <property type="entry name" value="Cyt_c-like_dom"/>
</dbReference>
<name>A0A228HUG2_9BURK</name>
<dbReference type="PROSITE" id="PS51007">
    <property type="entry name" value="CYTC"/>
    <property type="match status" value="2"/>
</dbReference>
<evidence type="ECO:0000256" key="1">
    <source>
        <dbReference type="ARBA" id="ARBA00022448"/>
    </source>
</evidence>
<organism evidence="8 9">
    <name type="scientific">Burkholderia aenigmatica</name>
    <dbReference type="NCBI Taxonomy" id="2015348"/>
    <lineage>
        <taxon>Bacteria</taxon>
        <taxon>Pseudomonadati</taxon>
        <taxon>Pseudomonadota</taxon>
        <taxon>Betaproteobacteria</taxon>
        <taxon>Burkholderiales</taxon>
        <taxon>Burkholderiaceae</taxon>
        <taxon>Burkholderia</taxon>
        <taxon>Burkholderia cepacia complex</taxon>
    </lineage>
</organism>
<dbReference type="Pfam" id="PF13442">
    <property type="entry name" value="Cytochrome_CBB3"/>
    <property type="match status" value="1"/>
</dbReference>
<dbReference type="OrthoDB" id="5295860at2"/>
<dbReference type="SUPFAM" id="SSF46626">
    <property type="entry name" value="Cytochrome c"/>
    <property type="match status" value="2"/>
</dbReference>
<keyword evidence="3 6" id="KW-0479">Metal-binding</keyword>
<dbReference type="GO" id="GO:0020037">
    <property type="term" value="F:heme binding"/>
    <property type="evidence" value="ECO:0007669"/>
    <property type="project" value="InterPro"/>
</dbReference>
<dbReference type="PANTHER" id="PTHR33751:SF9">
    <property type="entry name" value="CYTOCHROME C4"/>
    <property type="match status" value="1"/>
</dbReference>
<sequence length="218" mass="23509">MIKRVLLIISAIAIALFFIFSPPLLLLYRLGGYFTPSAEAAQPDGDAWPRLTDVCIGCHGVKGSSLNQGYPSLAGQPAQYVTSQLRDFASGQRANPTMGPLAKTLSEAEIKSVSDYYSKQPALTNRSFEPNPQLRARGEQLVKGGSCTACHGIRLMGHDQFPRLAGQGYDYLLKQLDAFAAGTRSDASGAMKSIAVSLSPEDRKAIANYLANLEPEKK</sequence>
<reference evidence="8 9" key="2">
    <citation type="submission" date="2017-08" db="EMBL/GenBank/DDBJ databases">
        <title>WGS of novel Burkholderia cepaca complex species.</title>
        <authorList>
            <person name="Lipuma J."/>
            <person name="Spilker T."/>
        </authorList>
    </citation>
    <scope>NUCLEOTIDE SEQUENCE [LARGE SCALE GENOMIC DNA]</scope>
    <source>
        <strain evidence="8 9">AU17325</strain>
    </source>
</reference>
<evidence type="ECO:0000313" key="9">
    <source>
        <dbReference type="Proteomes" id="UP000214600"/>
    </source>
</evidence>
<keyword evidence="2 6" id="KW-0349">Heme</keyword>
<proteinExistence type="predicted"/>
<dbReference type="AlphaFoldDB" id="A0A228HUG2"/>
<dbReference type="Proteomes" id="UP000214600">
    <property type="component" value="Unassembled WGS sequence"/>
</dbReference>
<dbReference type="GO" id="GO:0046872">
    <property type="term" value="F:metal ion binding"/>
    <property type="evidence" value="ECO:0007669"/>
    <property type="project" value="UniProtKB-KW"/>
</dbReference>
<keyword evidence="5 6" id="KW-0408">Iron</keyword>
<evidence type="ECO:0000256" key="3">
    <source>
        <dbReference type="ARBA" id="ARBA00022723"/>
    </source>
</evidence>
<dbReference type="GO" id="GO:0009055">
    <property type="term" value="F:electron transfer activity"/>
    <property type="evidence" value="ECO:0007669"/>
    <property type="project" value="InterPro"/>
</dbReference>
<dbReference type="Pfam" id="PF00034">
    <property type="entry name" value="Cytochrom_C"/>
    <property type="match status" value="1"/>
</dbReference>
<comment type="caution">
    <text evidence="8">The sequence shown here is derived from an EMBL/GenBank/DDBJ whole genome shotgun (WGS) entry which is preliminary data.</text>
</comment>
<keyword evidence="4" id="KW-0249">Electron transport</keyword>
<feature type="domain" description="Cytochrome c" evidence="7">
    <location>
        <begin position="40"/>
        <end position="121"/>
    </location>
</feature>